<feature type="transmembrane region" description="Helical" evidence="1">
    <location>
        <begin position="80"/>
        <end position="98"/>
    </location>
</feature>
<name>A0ABC9FMH2_9POAL</name>
<feature type="transmembrane region" description="Helical" evidence="1">
    <location>
        <begin position="45"/>
        <end position="68"/>
    </location>
</feature>
<evidence type="ECO:0000256" key="1">
    <source>
        <dbReference type="SAM" id="Phobius"/>
    </source>
</evidence>
<keyword evidence="1" id="KW-1133">Transmembrane helix</keyword>
<feature type="transmembrane region" description="Helical" evidence="1">
    <location>
        <begin position="131"/>
        <end position="154"/>
    </location>
</feature>
<protein>
    <recommendedName>
        <fullName evidence="2">DUF4220 domain-containing protein</fullName>
    </recommendedName>
</protein>
<dbReference type="Proteomes" id="UP001497457">
    <property type="component" value="Chromosome 7b"/>
</dbReference>
<dbReference type="EMBL" id="OZ075117">
    <property type="protein sequence ID" value="CAL5078583.1"/>
    <property type="molecule type" value="Genomic_DNA"/>
</dbReference>
<proteinExistence type="predicted"/>
<accession>A0ABC9FMH2</accession>
<gene>
    <name evidence="3" type="ORF">URODEC1_LOCUS107201</name>
</gene>
<feature type="domain" description="DUF4220" evidence="2">
    <location>
        <begin position="88"/>
        <end position="329"/>
    </location>
</feature>
<organism evidence="3 4">
    <name type="scientific">Urochloa decumbens</name>
    <dbReference type="NCBI Taxonomy" id="240449"/>
    <lineage>
        <taxon>Eukaryota</taxon>
        <taxon>Viridiplantae</taxon>
        <taxon>Streptophyta</taxon>
        <taxon>Embryophyta</taxon>
        <taxon>Tracheophyta</taxon>
        <taxon>Spermatophyta</taxon>
        <taxon>Magnoliopsida</taxon>
        <taxon>Liliopsida</taxon>
        <taxon>Poales</taxon>
        <taxon>Poaceae</taxon>
        <taxon>PACMAD clade</taxon>
        <taxon>Panicoideae</taxon>
        <taxon>Panicodae</taxon>
        <taxon>Paniceae</taxon>
        <taxon>Melinidinae</taxon>
        <taxon>Urochloa</taxon>
    </lineage>
</organism>
<evidence type="ECO:0000313" key="3">
    <source>
        <dbReference type="EMBL" id="CAL5078583.1"/>
    </source>
</evidence>
<feature type="transmembrane region" description="Helical" evidence="1">
    <location>
        <begin position="166"/>
        <end position="184"/>
    </location>
</feature>
<keyword evidence="1" id="KW-0812">Transmembrane</keyword>
<dbReference type="InterPro" id="IPR025315">
    <property type="entry name" value="DUF4220"/>
</dbReference>
<evidence type="ECO:0000259" key="2">
    <source>
        <dbReference type="Pfam" id="PF13968"/>
    </source>
</evidence>
<reference evidence="4" key="1">
    <citation type="submission" date="2024-06" db="EMBL/GenBank/DDBJ databases">
        <authorList>
            <person name="Ryan C."/>
        </authorList>
    </citation>
    <scope>NUCLEOTIDE SEQUENCE [LARGE SCALE GENOMIC DNA]</scope>
</reference>
<dbReference type="Pfam" id="PF13968">
    <property type="entry name" value="DUF4220"/>
    <property type="match status" value="1"/>
</dbReference>
<reference evidence="3 4" key="2">
    <citation type="submission" date="2024-10" db="EMBL/GenBank/DDBJ databases">
        <authorList>
            <person name="Ryan C."/>
        </authorList>
    </citation>
    <scope>NUCLEOTIDE SEQUENCE [LARGE SCALE GENOMIC DNA]</scope>
</reference>
<keyword evidence="4" id="KW-1185">Reference proteome</keyword>
<keyword evidence="1" id="KW-0472">Membrane</keyword>
<feature type="transmembrane region" description="Helical" evidence="1">
    <location>
        <begin position="190"/>
        <end position="210"/>
    </location>
</feature>
<dbReference type="AlphaFoldDB" id="A0ABC9FMH2"/>
<evidence type="ECO:0000313" key="4">
    <source>
        <dbReference type="Proteomes" id="UP001497457"/>
    </source>
</evidence>
<sequence>MSGGNPTTNCSAGSDALKQCIQCSSQMECPSYFKTSFPNSIRDQIWRVDALLIVEAVLAVIIVGIGAYGQRYRHHPFTRFIFLGATTLFLPIVSYVASTVTANPDYVKGEYDDINHEISAMVAICDGSLHFYILIIWAVLVQIVMVNTSTITAVEDREGRSVGPSIELIVQGIWTIYLGLAIWSDLSDSIFETVILFMGAFSPLCAKIVLKYCAFEKARRSVALGRNPGLVFVYMEQLQVQDANQHSEPPVSSDAPPPPPLLVMREEEKQVELHPRGTRLMDNTGLVTFDRVWQLDSSVPAISAPQQKDICLSFALFKLLRCRFARYKLANAGSMGDLTFFRSLLLGE</sequence>